<dbReference type="PANTHER" id="PTHR31306">
    <property type="entry name" value="ALPHA-1,6-MANNOSYLTRANSFERASE MNN11-RELATED"/>
    <property type="match status" value="1"/>
</dbReference>
<keyword evidence="6" id="KW-1133">Transmembrane helix</keyword>
<evidence type="ECO:0000256" key="6">
    <source>
        <dbReference type="SAM" id="Phobius"/>
    </source>
</evidence>
<sequence length="416" mass="46812">MSALQNLPQSWRRLVFLLPVLVAVLILTTGLYNGSLPKPSIPKVVLGDPATPAPTQKGEPTTGEQPAFPDSIPDLIRALWAPLVVPITAPTFTTLGGIEKRLPAPEELVHTQPLGKRICILNVDTRDLDGDGSIFWDKLPSWDKVERPSVGYISHYLYSAIHGYSYRFVRAPKYADRAPHWSKVIFTKELLKEYDVVVMLDYDTMFPSPELPLEWLLNYWKIGPDVLVAMAEDPSVDPNFDQRHRVNINSGFIIAQASNDTQRLFKDWAECPSETRYEGCATWKEKVFHEQAAFSSHVRYDFLDGYSIDTHPQYIRMLPCSEANGIPEVTRLPGLTGSDCVGQLVRHYWGRKELTKREFNNNVMAGFTPLLGKAYQDPNNVGDFRNMVLDGAEILDKPHPVGSNEEDSTVSFSARP</sequence>
<organism evidence="8 9">
    <name type="scientific">Madurella mycetomatis</name>
    <dbReference type="NCBI Taxonomy" id="100816"/>
    <lineage>
        <taxon>Eukaryota</taxon>
        <taxon>Fungi</taxon>
        <taxon>Dikarya</taxon>
        <taxon>Ascomycota</taxon>
        <taxon>Pezizomycotina</taxon>
        <taxon>Sordariomycetes</taxon>
        <taxon>Sordariomycetidae</taxon>
        <taxon>Sordariales</taxon>
        <taxon>Sordariales incertae sedis</taxon>
        <taxon>Madurella</taxon>
    </lineage>
</organism>
<evidence type="ECO:0000256" key="4">
    <source>
        <dbReference type="ARBA" id="ARBA00022679"/>
    </source>
</evidence>
<name>A0A175VVL4_9PEZI</name>
<dbReference type="InterPro" id="IPR029044">
    <property type="entry name" value="Nucleotide-diphossugar_trans"/>
</dbReference>
<feature type="domain" description="Nucleotide-diphospho-sugar transferase" evidence="7">
    <location>
        <begin position="181"/>
        <end position="305"/>
    </location>
</feature>
<dbReference type="Proteomes" id="UP000078237">
    <property type="component" value="Unassembled WGS sequence"/>
</dbReference>
<evidence type="ECO:0000256" key="2">
    <source>
        <dbReference type="ARBA" id="ARBA00007033"/>
    </source>
</evidence>
<dbReference type="OrthoDB" id="3763672at2759"/>
<keyword evidence="6" id="KW-0812">Transmembrane</keyword>
<dbReference type="GO" id="GO:0006487">
    <property type="term" value="P:protein N-linked glycosylation"/>
    <property type="evidence" value="ECO:0007669"/>
    <property type="project" value="TreeGrafter"/>
</dbReference>
<evidence type="ECO:0000256" key="5">
    <source>
        <dbReference type="SAM" id="MobiDB-lite"/>
    </source>
</evidence>
<dbReference type="Gene3D" id="3.90.550.10">
    <property type="entry name" value="Spore Coat Polysaccharide Biosynthesis Protein SpsA, Chain A"/>
    <property type="match status" value="1"/>
</dbReference>
<dbReference type="InterPro" id="IPR005069">
    <property type="entry name" value="Nucl-diP-sugar_transferase"/>
</dbReference>
<comment type="similarity">
    <text evidence="2">Belongs to the glycosyltransferase 77 family.</text>
</comment>
<evidence type="ECO:0000313" key="9">
    <source>
        <dbReference type="Proteomes" id="UP000078237"/>
    </source>
</evidence>
<dbReference type="Pfam" id="PF03407">
    <property type="entry name" value="Nucleotid_trans"/>
    <property type="match status" value="1"/>
</dbReference>
<accession>A0A175VVL4</accession>
<comment type="similarity">
    <text evidence="1">Belongs to the glycosyltransferase 34 family.</text>
</comment>
<keyword evidence="6" id="KW-0472">Membrane</keyword>
<dbReference type="GO" id="GO:0016757">
    <property type="term" value="F:glycosyltransferase activity"/>
    <property type="evidence" value="ECO:0007669"/>
    <property type="project" value="UniProtKB-KW"/>
</dbReference>
<gene>
    <name evidence="8" type="ORF">MMYC01_207771</name>
</gene>
<feature type="region of interest" description="Disordered" evidence="5">
    <location>
        <begin position="395"/>
        <end position="416"/>
    </location>
</feature>
<reference evidence="8 9" key="1">
    <citation type="journal article" date="2016" name="Genome Announc.">
        <title>Genome Sequence of Madurella mycetomatis mm55, Isolated from a Human Mycetoma Case in Sudan.</title>
        <authorList>
            <person name="Smit S."/>
            <person name="Derks M.F."/>
            <person name="Bervoets S."/>
            <person name="Fahal A."/>
            <person name="van Leeuwen W."/>
            <person name="van Belkum A."/>
            <person name="van de Sande W.W."/>
        </authorList>
    </citation>
    <scope>NUCLEOTIDE SEQUENCE [LARGE SCALE GENOMIC DNA]</scope>
    <source>
        <strain evidence="9">mm55</strain>
    </source>
</reference>
<keyword evidence="3" id="KW-0328">Glycosyltransferase</keyword>
<dbReference type="PANTHER" id="PTHR31306:SF3">
    <property type="entry name" value="NUCLEOTIDE-DIPHOSPHO-SUGAR TRANSFERASE DOMAIN-CONTAINING PROTEIN"/>
    <property type="match status" value="1"/>
</dbReference>
<dbReference type="AlphaFoldDB" id="A0A175VVL4"/>
<feature type="region of interest" description="Disordered" evidence="5">
    <location>
        <begin position="47"/>
        <end position="67"/>
    </location>
</feature>
<dbReference type="VEuPathDB" id="FungiDB:MMYC01_207771"/>
<protein>
    <recommendedName>
        <fullName evidence="7">Nucleotide-diphospho-sugar transferase domain-containing protein</fullName>
    </recommendedName>
</protein>
<evidence type="ECO:0000256" key="1">
    <source>
        <dbReference type="ARBA" id="ARBA00005664"/>
    </source>
</evidence>
<dbReference type="InterPro" id="IPR008630">
    <property type="entry name" value="Glyco_trans_34"/>
</dbReference>
<feature type="transmembrane region" description="Helical" evidence="6">
    <location>
        <begin position="14"/>
        <end position="32"/>
    </location>
</feature>
<evidence type="ECO:0000256" key="3">
    <source>
        <dbReference type="ARBA" id="ARBA00022676"/>
    </source>
</evidence>
<keyword evidence="9" id="KW-1185">Reference proteome</keyword>
<evidence type="ECO:0000259" key="7">
    <source>
        <dbReference type="Pfam" id="PF03407"/>
    </source>
</evidence>
<evidence type="ECO:0000313" key="8">
    <source>
        <dbReference type="EMBL" id="KXX75050.1"/>
    </source>
</evidence>
<comment type="caution">
    <text evidence="8">The sequence shown here is derived from an EMBL/GenBank/DDBJ whole genome shotgun (WGS) entry which is preliminary data.</text>
</comment>
<proteinExistence type="inferred from homology"/>
<dbReference type="EMBL" id="LCTW02000298">
    <property type="protein sequence ID" value="KXX75050.1"/>
    <property type="molecule type" value="Genomic_DNA"/>
</dbReference>
<keyword evidence="4" id="KW-0808">Transferase</keyword>
<dbReference type="GO" id="GO:0000139">
    <property type="term" value="C:Golgi membrane"/>
    <property type="evidence" value="ECO:0007669"/>
    <property type="project" value="TreeGrafter"/>
</dbReference>